<evidence type="ECO:0000256" key="3">
    <source>
        <dbReference type="ARBA" id="ARBA00022578"/>
    </source>
</evidence>
<comment type="caution">
    <text evidence="7">The sequence shown here is derived from an EMBL/GenBank/DDBJ whole genome shotgun (WGS) entry which is preliminary data.</text>
</comment>
<evidence type="ECO:0000256" key="4">
    <source>
        <dbReference type="ARBA" id="ARBA00023125"/>
    </source>
</evidence>
<feature type="compositionally biased region" description="Polar residues" evidence="6">
    <location>
        <begin position="58"/>
        <end position="72"/>
    </location>
</feature>
<proteinExistence type="inferred from homology"/>
<evidence type="ECO:0000256" key="6">
    <source>
        <dbReference type="SAM" id="MobiDB-lite"/>
    </source>
</evidence>
<keyword evidence="3" id="KW-0815">Transposition</keyword>
<feature type="region of interest" description="Disordered" evidence="6">
    <location>
        <begin position="36"/>
        <end position="72"/>
    </location>
</feature>
<comment type="function">
    <text evidence="1">Required for the transposition of the insertion element.</text>
</comment>
<reference evidence="7" key="1">
    <citation type="submission" date="2020-11" db="EMBL/GenBank/DDBJ databases">
        <title>Sequencing the genomes of 1000 actinobacteria strains.</title>
        <authorList>
            <person name="Klenk H.-P."/>
        </authorList>
    </citation>
    <scope>NUCLEOTIDE SEQUENCE</scope>
    <source>
        <strain evidence="7">DSM 45632</strain>
    </source>
</reference>
<dbReference type="Proteomes" id="UP000658613">
    <property type="component" value="Unassembled WGS sequence"/>
</dbReference>
<protein>
    <recommendedName>
        <fullName evidence="9">Transposase</fullName>
    </recommendedName>
</protein>
<organism evidence="7 8">
    <name type="scientific">Corynebacterium aquatimens</name>
    <dbReference type="NCBI Taxonomy" id="1190508"/>
    <lineage>
        <taxon>Bacteria</taxon>
        <taxon>Bacillati</taxon>
        <taxon>Actinomycetota</taxon>
        <taxon>Actinomycetes</taxon>
        <taxon>Mycobacteriales</taxon>
        <taxon>Corynebacteriaceae</taxon>
        <taxon>Corynebacterium</taxon>
    </lineage>
</organism>
<evidence type="ECO:0000256" key="2">
    <source>
        <dbReference type="ARBA" id="ARBA00010961"/>
    </source>
</evidence>
<keyword evidence="5" id="KW-0233">DNA recombination</keyword>
<dbReference type="InterPro" id="IPR001207">
    <property type="entry name" value="Transposase_mutator"/>
</dbReference>
<keyword evidence="8" id="KW-1185">Reference proteome</keyword>
<gene>
    <name evidence="7" type="ORF">IW254_001631</name>
</gene>
<evidence type="ECO:0000256" key="1">
    <source>
        <dbReference type="ARBA" id="ARBA00002190"/>
    </source>
</evidence>
<dbReference type="AlphaFoldDB" id="A0A931E2D7"/>
<dbReference type="Pfam" id="PF00872">
    <property type="entry name" value="Transposase_mut"/>
    <property type="match status" value="1"/>
</dbReference>
<dbReference type="EMBL" id="JADOUE010000001">
    <property type="protein sequence ID" value="MBG6122662.1"/>
    <property type="molecule type" value="Genomic_DNA"/>
</dbReference>
<feature type="compositionally biased region" description="Low complexity" evidence="6">
    <location>
        <begin position="43"/>
        <end position="57"/>
    </location>
</feature>
<name>A0A931E2D7_9CORY</name>
<evidence type="ECO:0000313" key="8">
    <source>
        <dbReference type="Proteomes" id="UP000658613"/>
    </source>
</evidence>
<keyword evidence="4" id="KW-0238">DNA-binding</keyword>
<evidence type="ECO:0008006" key="9">
    <source>
        <dbReference type="Google" id="ProtNLM"/>
    </source>
</evidence>
<accession>A0A931E2D7</accession>
<sequence>MIFLDALRVKIRDGHRVVNKACYMAVGVDMDGIKHILGRHPQHQSSTSPQSPTRCSSAQPTTTTPQRRANQP</sequence>
<evidence type="ECO:0000313" key="7">
    <source>
        <dbReference type="EMBL" id="MBG6122662.1"/>
    </source>
</evidence>
<dbReference type="GO" id="GO:0003677">
    <property type="term" value="F:DNA binding"/>
    <property type="evidence" value="ECO:0007669"/>
    <property type="project" value="UniProtKB-KW"/>
</dbReference>
<dbReference type="GO" id="GO:0004803">
    <property type="term" value="F:transposase activity"/>
    <property type="evidence" value="ECO:0007669"/>
    <property type="project" value="InterPro"/>
</dbReference>
<comment type="similarity">
    <text evidence="2">Belongs to the transposase mutator family.</text>
</comment>
<evidence type="ECO:0000256" key="5">
    <source>
        <dbReference type="ARBA" id="ARBA00023172"/>
    </source>
</evidence>
<dbReference type="GO" id="GO:0006313">
    <property type="term" value="P:DNA transposition"/>
    <property type="evidence" value="ECO:0007669"/>
    <property type="project" value="InterPro"/>
</dbReference>